<evidence type="ECO:0000256" key="2">
    <source>
        <dbReference type="ARBA" id="ARBA00022670"/>
    </source>
</evidence>
<dbReference type="AlphaFoldDB" id="A0A263BSK3"/>
<evidence type="ECO:0000259" key="8">
    <source>
        <dbReference type="PROSITE" id="PS51272"/>
    </source>
</evidence>
<dbReference type="InterPro" id="IPR050131">
    <property type="entry name" value="Peptidase_S8_subtilisin-like"/>
</dbReference>
<feature type="active site" description="Charge relay system" evidence="6 7">
    <location>
        <position position="362"/>
    </location>
</feature>
<feature type="domain" description="SLH" evidence="8">
    <location>
        <begin position="609"/>
        <end position="680"/>
    </location>
</feature>
<dbReference type="PANTHER" id="PTHR43806:SF65">
    <property type="entry name" value="SERINE PROTEASE APRX"/>
    <property type="match status" value="1"/>
</dbReference>
<dbReference type="Proteomes" id="UP000217083">
    <property type="component" value="Unassembled WGS sequence"/>
</dbReference>
<accession>A0A263BSK3</accession>
<sequence>MKSNSGLLNVIVTFNGESAPTNENVNLLKALGINTGITMQSLPIAGVLATNEQINALAVSEQVRSIYLNREVQFYNADATELTGVNKVRVDDDMRKANGGLPVSGKGVGVIINDSGVDGTHPDLKLGKNLVQNVLGTTNMTMFDGLAPVVYLEDVANTDTNSGHGTHVAGTVGGTGQMSSGLHAGVAPGADLIGYGSGGVVFILDMIGGFDYAITNQFKHNIRVITNSWGTNDDFFPDDPVNVASKRCYDRGIVVLFAAGNSGPEEDTHNPYAKAPWVISVAAGKKDGTLVNFSSRGTRGVGETFEVDGETWTWKDEPTITAPGVDIVSTRVIAPLGALSATKDINLDPAHVPFYAHMSGTSMATPHAAGIVTLLLEANPLLSPMDVKEILQKTATNMPGRDAYEVGAGYVNAYAAVDLALNEDKKYGNTLTIGKKFNAYTSMNVLRDQFEIDYSLTGNDSEKFNVMEGQSQLVVKVYADGDHPTEEGGNPVGFTITDPNGVAYGSGINLLYSIDLVDTITVDNPVAGEWTVTIEPYAGIALPEKIVGTITQKTASIMTGLTDIAGHPAEGAIVVGINERLFDAMNNGEFKPNEKLTRLDLATYLTMGAGIRQVDQLANDAAVNAVIAQGASLKGAHKDRGVMLLDENGRFNEKANVTRAELAYSLVQSLGLQNEAENFSGTVTVSYKGEALVIEDEIPAHLKGYVQLALNLGIMNAYFTTSQGPYDLEPTLHATYAADESVTRAQFAVAMTRFFNNYK</sequence>
<dbReference type="PROSITE" id="PS51892">
    <property type="entry name" value="SUBTILASE"/>
    <property type="match status" value="1"/>
</dbReference>
<dbReference type="PRINTS" id="PR00723">
    <property type="entry name" value="SUBTILISIN"/>
</dbReference>
<evidence type="ECO:0000313" key="9">
    <source>
        <dbReference type="EMBL" id="OZM56552.1"/>
    </source>
</evidence>
<dbReference type="PROSITE" id="PS00138">
    <property type="entry name" value="SUBTILASE_SER"/>
    <property type="match status" value="1"/>
</dbReference>
<evidence type="ECO:0000256" key="4">
    <source>
        <dbReference type="ARBA" id="ARBA00022801"/>
    </source>
</evidence>
<protein>
    <submittedName>
        <fullName evidence="9">Peptidase S8</fullName>
    </submittedName>
</protein>
<organism evidence="9 10">
    <name type="scientific">Lottiidibacillus patelloidae</name>
    <dbReference type="NCBI Taxonomy" id="2670334"/>
    <lineage>
        <taxon>Bacteria</taxon>
        <taxon>Bacillati</taxon>
        <taxon>Bacillota</taxon>
        <taxon>Bacilli</taxon>
        <taxon>Bacillales</taxon>
        <taxon>Bacillaceae</taxon>
        <taxon>Lottiidibacillus</taxon>
    </lineage>
</organism>
<feature type="active site" description="Charge relay system" evidence="6 7">
    <location>
        <position position="114"/>
    </location>
</feature>
<keyword evidence="4 7" id="KW-0378">Hydrolase</keyword>
<dbReference type="PROSITE" id="PS00137">
    <property type="entry name" value="SUBTILASE_HIS"/>
    <property type="match status" value="1"/>
</dbReference>
<evidence type="ECO:0000313" key="10">
    <source>
        <dbReference type="Proteomes" id="UP000217083"/>
    </source>
</evidence>
<dbReference type="InterPro" id="IPR015500">
    <property type="entry name" value="Peptidase_S8_subtilisin-rel"/>
</dbReference>
<keyword evidence="2 7" id="KW-0645">Protease</keyword>
<proteinExistence type="inferred from homology"/>
<dbReference type="Pfam" id="PF00082">
    <property type="entry name" value="Peptidase_S8"/>
    <property type="match status" value="1"/>
</dbReference>
<reference evidence="10" key="1">
    <citation type="submission" date="2017-08" db="EMBL/GenBank/DDBJ databases">
        <authorList>
            <person name="Huang Z."/>
        </authorList>
    </citation>
    <scope>NUCLEOTIDE SEQUENCE [LARGE SCALE GENOMIC DNA]</scope>
    <source>
        <strain evidence="10">SA5d-4</strain>
    </source>
</reference>
<dbReference type="SUPFAM" id="SSF52743">
    <property type="entry name" value="Subtilisin-like"/>
    <property type="match status" value="1"/>
</dbReference>
<keyword evidence="5 7" id="KW-0720">Serine protease</keyword>
<dbReference type="InterPro" id="IPR036852">
    <property type="entry name" value="Peptidase_S8/S53_dom_sf"/>
</dbReference>
<evidence type="ECO:0000256" key="7">
    <source>
        <dbReference type="PROSITE-ProRule" id="PRU01240"/>
    </source>
</evidence>
<keyword evidence="10" id="KW-1185">Reference proteome</keyword>
<comment type="caution">
    <text evidence="9">The sequence shown here is derived from an EMBL/GenBank/DDBJ whole genome shotgun (WGS) entry which is preliminary data.</text>
</comment>
<name>A0A263BSK3_9BACI</name>
<evidence type="ECO:0000256" key="5">
    <source>
        <dbReference type="ARBA" id="ARBA00022825"/>
    </source>
</evidence>
<gene>
    <name evidence="9" type="ORF">CIB95_12065</name>
</gene>
<dbReference type="GO" id="GO:0006508">
    <property type="term" value="P:proteolysis"/>
    <property type="evidence" value="ECO:0007669"/>
    <property type="project" value="UniProtKB-KW"/>
</dbReference>
<dbReference type="InterPro" id="IPR000209">
    <property type="entry name" value="Peptidase_S8/S53_dom"/>
</dbReference>
<evidence type="ECO:0000256" key="6">
    <source>
        <dbReference type="PIRSR" id="PIRSR615500-1"/>
    </source>
</evidence>
<dbReference type="InterPro" id="IPR001119">
    <property type="entry name" value="SLH_dom"/>
</dbReference>
<dbReference type="InterPro" id="IPR023828">
    <property type="entry name" value="Peptidase_S8_Ser-AS"/>
</dbReference>
<dbReference type="InterPro" id="IPR022398">
    <property type="entry name" value="Peptidase_S8_His-AS"/>
</dbReference>
<feature type="active site" description="Charge relay system" evidence="6 7">
    <location>
        <position position="164"/>
    </location>
</feature>
<dbReference type="EMBL" id="NPIA01000006">
    <property type="protein sequence ID" value="OZM56552.1"/>
    <property type="molecule type" value="Genomic_DNA"/>
</dbReference>
<dbReference type="Gene3D" id="3.40.50.200">
    <property type="entry name" value="Peptidase S8/S53 domain"/>
    <property type="match status" value="1"/>
</dbReference>
<dbReference type="PROSITE" id="PS51272">
    <property type="entry name" value="SLH"/>
    <property type="match status" value="2"/>
</dbReference>
<comment type="similarity">
    <text evidence="1 7">Belongs to the peptidase S8 family.</text>
</comment>
<dbReference type="GO" id="GO:0004252">
    <property type="term" value="F:serine-type endopeptidase activity"/>
    <property type="evidence" value="ECO:0007669"/>
    <property type="project" value="UniProtKB-UniRule"/>
</dbReference>
<feature type="domain" description="SLH" evidence="8">
    <location>
        <begin position="689"/>
        <end position="759"/>
    </location>
</feature>
<keyword evidence="3" id="KW-0732">Signal</keyword>
<evidence type="ECO:0000256" key="3">
    <source>
        <dbReference type="ARBA" id="ARBA00022729"/>
    </source>
</evidence>
<reference evidence="9 10" key="2">
    <citation type="submission" date="2017-09" db="EMBL/GenBank/DDBJ databases">
        <title>Bacillus patelloidae sp. nov., isolated from the intestinal tract of a marine limpet.</title>
        <authorList>
            <person name="Liu R."/>
            <person name="Dong C."/>
            <person name="Shao Z."/>
        </authorList>
    </citation>
    <scope>NUCLEOTIDE SEQUENCE [LARGE SCALE GENOMIC DNA]</scope>
    <source>
        <strain evidence="9 10">SA5d-4</strain>
    </source>
</reference>
<evidence type="ECO:0000256" key="1">
    <source>
        <dbReference type="ARBA" id="ARBA00011073"/>
    </source>
</evidence>
<dbReference type="PANTHER" id="PTHR43806">
    <property type="entry name" value="PEPTIDASE S8"/>
    <property type="match status" value="1"/>
</dbReference>